<evidence type="ECO:0000256" key="3">
    <source>
        <dbReference type="ARBA" id="ARBA00022989"/>
    </source>
</evidence>
<feature type="domain" description="O-antigen ligase-related" evidence="6">
    <location>
        <begin position="231"/>
        <end position="382"/>
    </location>
</feature>
<feature type="transmembrane region" description="Helical" evidence="5">
    <location>
        <begin position="149"/>
        <end position="169"/>
    </location>
</feature>
<proteinExistence type="predicted"/>
<keyword evidence="2 5" id="KW-0812">Transmembrane</keyword>
<feature type="transmembrane region" description="Helical" evidence="5">
    <location>
        <begin position="65"/>
        <end position="84"/>
    </location>
</feature>
<feature type="transmembrane region" description="Helical" evidence="5">
    <location>
        <begin position="360"/>
        <end position="386"/>
    </location>
</feature>
<feature type="transmembrane region" description="Helical" evidence="5">
    <location>
        <begin position="226"/>
        <end position="243"/>
    </location>
</feature>
<evidence type="ECO:0000313" key="8">
    <source>
        <dbReference type="Proteomes" id="UP000615026"/>
    </source>
</evidence>
<evidence type="ECO:0000259" key="6">
    <source>
        <dbReference type="Pfam" id="PF04932"/>
    </source>
</evidence>
<protein>
    <submittedName>
        <fullName evidence="7">Bicarbonate transporter, IctB family</fullName>
    </submittedName>
</protein>
<dbReference type="EMBL" id="JADEXP010000024">
    <property type="protein sequence ID" value="MBE9065984.1"/>
    <property type="molecule type" value="Genomic_DNA"/>
</dbReference>
<evidence type="ECO:0000256" key="2">
    <source>
        <dbReference type="ARBA" id="ARBA00022692"/>
    </source>
</evidence>
<feature type="transmembrane region" description="Helical" evidence="5">
    <location>
        <begin position="118"/>
        <end position="137"/>
    </location>
</feature>
<dbReference type="NCBIfam" id="TIGR00947">
    <property type="entry name" value="2A73"/>
    <property type="match status" value="1"/>
</dbReference>
<dbReference type="AlphaFoldDB" id="A0A928ZTK7"/>
<evidence type="ECO:0000256" key="1">
    <source>
        <dbReference type="ARBA" id="ARBA00004141"/>
    </source>
</evidence>
<feature type="transmembrane region" description="Helical" evidence="5">
    <location>
        <begin position="41"/>
        <end position="59"/>
    </location>
</feature>
<organism evidence="7 8">
    <name type="scientific">Leptolyngbya cf. ectocarpi LEGE 11479</name>
    <dbReference type="NCBI Taxonomy" id="1828722"/>
    <lineage>
        <taxon>Bacteria</taxon>
        <taxon>Bacillati</taxon>
        <taxon>Cyanobacteriota</taxon>
        <taxon>Cyanophyceae</taxon>
        <taxon>Leptolyngbyales</taxon>
        <taxon>Leptolyngbyaceae</taxon>
        <taxon>Leptolyngbya group</taxon>
        <taxon>Leptolyngbya</taxon>
    </lineage>
</organism>
<dbReference type="InterPro" id="IPR051533">
    <property type="entry name" value="WaaL-like"/>
</dbReference>
<keyword evidence="4 5" id="KW-0472">Membrane</keyword>
<evidence type="ECO:0000256" key="4">
    <source>
        <dbReference type="ARBA" id="ARBA00023136"/>
    </source>
</evidence>
<feature type="transmembrane region" description="Helical" evidence="5">
    <location>
        <begin position="278"/>
        <end position="298"/>
    </location>
</feature>
<accession>A0A928ZTK7</accession>
<evidence type="ECO:0000256" key="5">
    <source>
        <dbReference type="SAM" id="Phobius"/>
    </source>
</evidence>
<dbReference type="InterPro" id="IPR007016">
    <property type="entry name" value="O-antigen_ligase-rel_domated"/>
</dbReference>
<feature type="transmembrane region" description="Helical" evidence="5">
    <location>
        <begin position="249"/>
        <end position="266"/>
    </location>
</feature>
<feature type="transmembrane region" description="Helical" evidence="5">
    <location>
        <begin position="437"/>
        <end position="452"/>
    </location>
</feature>
<dbReference type="Proteomes" id="UP000615026">
    <property type="component" value="Unassembled WGS sequence"/>
</dbReference>
<sequence length="466" mass="52290">MIDSVLRTLTFGQFSLHQWRQVSLIHRLLSPLRQWRQGSSLLAYGDLIAAGIMAVLLVLSPYTSTTLIGILLMACAALWFLLTVSDEANGWLTPIHLGVTLYWGTMVLATALSPVKAAAISGLVKLTLNLLLFMLMARVLRQPKLRTGVVSVYVLATLPVAVYGIRQYFFGAEALATWVDPTSNLSGATRVYSYLRNPNLLAAYLMPAVALSVSAFFVWPRWLPKALAAVAFFLNLACLVLSYSRGGWMGLLGLFFILAVLLVYWWSELFPPFWQRWALPTLLGAMAGLVVFAVLFVGPVRERVMTMFAGREDSSNNFRINVWEGAMDMIRARPVIGIGPGNDAFNKIYPLYQRPRYTALSAYSIFLETLVEAGFIGFTAFLWMLGTTFYQGLQQLRRLRMTMDVQGYWLIGAIATAFGMLVHGLVDTVWYRPQVSTLWWMCMAIIASFYTVRQQTYRRSAPEISE</sequence>
<comment type="subcellular location">
    <subcellularLocation>
        <location evidence="1">Membrane</location>
        <topology evidence="1">Multi-pass membrane protein</topology>
    </subcellularLocation>
</comment>
<keyword evidence="8" id="KW-1185">Reference proteome</keyword>
<evidence type="ECO:0000313" key="7">
    <source>
        <dbReference type="EMBL" id="MBE9065984.1"/>
    </source>
</evidence>
<dbReference type="Pfam" id="PF04932">
    <property type="entry name" value="Wzy_C"/>
    <property type="match status" value="1"/>
</dbReference>
<gene>
    <name evidence="7" type="primary">ictB</name>
    <name evidence="7" type="ORF">IQ260_04890</name>
</gene>
<dbReference type="PANTHER" id="PTHR37422:SF22">
    <property type="entry name" value="SLR1515 PROTEIN"/>
    <property type="match status" value="1"/>
</dbReference>
<dbReference type="GO" id="GO:0016020">
    <property type="term" value="C:membrane"/>
    <property type="evidence" value="ECO:0007669"/>
    <property type="project" value="UniProtKB-SubCell"/>
</dbReference>
<feature type="transmembrane region" description="Helical" evidence="5">
    <location>
        <begin position="91"/>
        <end position="112"/>
    </location>
</feature>
<feature type="transmembrane region" description="Helical" evidence="5">
    <location>
        <begin position="201"/>
        <end position="219"/>
    </location>
</feature>
<dbReference type="PANTHER" id="PTHR37422">
    <property type="entry name" value="TEICHURONIC ACID BIOSYNTHESIS PROTEIN TUAE"/>
    <property type="match status" value="1"/>
</dbReference>
<dbReference type="RefSeq" id="WP_193991397.1">
    <property type="nucleotide sequence ID" value="NZ_JADEXP010000024.1"/>
</dbReference>
<feature type="transmembrane region" description="Helical" evidence="5">
    <location>
        <begin position="407"/>
        <end position="425"/>
    </location>
</feature>
<dbReference type="InterPro" id="IPR006007">
    <property type="entry name" value="Inorganic_carbon_transpt"/>
</dbReference>
<keyword evidence="3 5" id="KW-1133">Transmembrane helix</keyword>
<comment type="caution">
    <text evidence="7">The sequence shown here is derived from an EMBL/GenBank/DDBJ whole genome shotgun (WGS) entry which is preliminary data.</text>
</comment>
<reference evidence="7" key="1">
    <citation type="submission" date="2020-10" db="EMBL/GenBank/DDBJ databases">
        <authorList>
            <person name="Castelo-Branco R."/>
            <person name="Eusebio N."/>
            <person name="Adriana R."/>
            <person name="Vieira A."/>
            <person name="Brugerolle De Fraissinette N."/>
            <person name="Rezende De Castro R."/>
            <person name="Schneider M.P."/>
            <person name="Vasconcelos V."/>
            <person name="Leao P.N."/>
        </authorList>
    </citation>
    <scope>NUCLEOTIDE SEQUENCE</scope>
    <source>
        <strain evidence="7">LEGE 11479</strain>
    </source>
</reference>
<name>A0A928ZTK7_LEPEC</name>